<feature type="transmembrane region" description="Helical" evidence="7">
    <location>
        <begin position="163"/>
        <end position="181"/>
    </location>
</feature>
<evidence type="ECO:0000313" key="10">
    <source>
        <dbReference type="Proteomes" id="UP000004080"/>
    </source>
</evidence>
<keyword evidence="5 7" id="KW-1133">Transmembrane helix</keyword>
<dbReference type="AlphaFoldDB" id="I8J432"/>
<dbReference type="EMBL" id="AKKV01000020">
    <property type="protein sequence ID" value="EIT86526.1"/>
    <property type="molecule type" value="Genomic_DNA"/>
</dbReference>
<evidence type="ECO:0000256" key="7">
    <source>
        <dbReference type="SAM" id="Phobius"/>
    </source>
</evidence>
<dbReference type="Proteomes" id="UP000004080">
    <property type="component" value="Unassembled WGS sequence"/>
</dbReference>
<dbReference type="GO" id="GO:0004713">
    <property type="term" value="F:protein tyrosine kinase activity"/>
    <property type="evidence" value="ECO:0007669"/>
    <property type="project" value="TreeGrafter"/>
</dbReference>
<keyword evidence="4 7" id="KW-0812">Transmembrane</keyword>
<comment type="caution">
    <text evidence="9">The sequence shown here is derived from an EMBL/GenBank/DDBJ whole genome shotgun (WGS) entry which is preliminary data.</text>
</comment>
<evidence type="ECO:0000256" key="5">
    <source>
        <dbReference type="ARBA" id="ARBA00022989"/>
    </source>
</evidence>
<keyword evidence="6 7" id="KW-0472">Membrane</keyword>
<dbReference type="eggNOG" id="COG3944">
    <property type="taxonomic scope" value="Bacteria"/>
</dbReference>
<keyword evidence="3" id="KW-1003">Cell membrane</keyword>
<dbReference type="GO" id="GO:0005886">
    <property type="term" value="C:plasma membrane"/>
    <property type="evidence" value="ECO:0007669"/>
    <property type="project" value="UniProtKB-SubCell"/>
</dbReference>
<evidence type="ECO:0000256" key="4">
    <source>
        <dbReference type="ARBA" id="ARBA00022692"/>
    </source>
</evidence>
<dbReference type="InterPro" id="IPR050445">
    <property type="entry name" value="Bact_polysacc_biosynth/exp"/>
</dbReference>
<feature type="transmembrane region" description="Helical" evidence="7">
    <location>
        <begin position="21"/>
        <end position="39"/>
    </location>
</feature>
<evidence type="ECO:0000256" key="6">
    <source>
        <dbReference type="ARBA" id="ARBA00023136"/>
    </source>
</evidence>
<dbReference type="PATRIC" id="fig|1196324.3.peg.629"/>
<evidence type="ECO:0000256" key="1">
    <source>
        <dbReference type="ARBA" id="ARBA00004651"/>
    </source>
</evidence>
<protein>
    <submittedName>
        <fullName evidence="9">Capsular polysaccharide biosynthesis protein</fullName>
    </submittedName>
</protein>
<proteinExistence type="inferred from homology"/>
<feature type="domain" description="Polysaccharide chain length determinant N-terminal" evidence="8">
    <location>
        <begin position="7"/>
        <end position="59"/>
    </location>
</feature>
<dbReference type="Pfam" id="PF02706">
    <property type="entry name" value="Wzz"/>
    <property type="match status" value="1"/>
</dbReference>
<accession>I8J432</accession>
<sequence>MPETGKEINVREWFNVLKRRYVIIVSVLALFLLGTFLYSKFTMSPLYQSSARIIIGADPERMKTLQVIIRDPAVMTKVVKKAGLKTTPEALAGQIVVQSINESQVVSITATDANAERAAKIANTTAKVFKKQVPNLYKFKDVRLLSSAKVNFAPINDNFKRNMYFGLFGGLAVGILIGLFFESLDGTVRSKKEIEDLGIPVLGKVAKFKQK</sequence>
<comment type="subcellular location">
    <subcellularLocation>
        <location evidence="1">Cell membrane</location>
        <topology evidence="1">Multi-pass membrane protein</topology>
    </subcellularLocation>
</comment>
<organism evidence="9 10">
    <name type="scientific">Fictibacillus macauensis ZFHKF-1</name>
    <dbReference type="NCBI Taxonomy" id="1196324"/>
    <lineage>
        <taxon>Bacteria</taxon>
        <taxon>Bacillati</taxon>
        <taxon>Bacillota</taxon>
        <taxon>Bacilli</taxon>
        <taxon>Bacillales</taxon>
        <taxon>Fictibacillaceae</taxon>
        <taxon>Fictibacillus</taxon>
    </lineage>
</organism>
<gene>
    <name evidence="9" type="ORF">A374_03109</name>
</gene>
<dbReference type="STRING" id="1196324.A374_03109"/>
<evidence type="ECO:0000256" key="3">
    <source>
        <dbReference type="ARBA" id="ARBA00022475"/>
    </source>
</evidence>
<evidence type="ECO:0000256" key="2">
    <source>
        <dbReference type="ARBA" id="ARBA00006683"/>
    </source>
</evidence>
<name>I8J432_9BACL</name>
<dbReference type="PANTHER" id="PTHR32309:SF13">
    <property type="entry name" value="FERRIC ENTEROBACTIN TRANSPORT PROTEIN FEPE"/>
    <property type="match status" value="1"/>
</dbReference>
<dbReference type="PANTHER" id="PTHR32309">
    <property type="entry name" value="TYROSINE-PROTEIN KINASE"/>
    <property type="match status" value="1"/>
</dbReference>
<comment type="similarity">
    <text evidence="2">Belongs to the CpsC/CapA family.</text>
</comment>
<dbReference type="RefSeq" id="WP_007200721.1">
    <property type="nucleotide sequence ID" value="NZ_AKKV01000020.1"/>
</dbReference>
<dbReference type="InterPro" id="IPR003856">
    <property type="entry name" value="LPS_length_determ_N"/>
</dbReference>
<evidence type="ECO:0000259" key="8">
    <source>
        <dbReference type="Pfam" id="PF02706"/>
    </source>
</evidence>
<evidence type="ECO:0000313" key="9">
    <source>
        <dbReference type="EMBL" id="EIT86526.1"/>
    </source>
</evidence>
<keyword evidence="10" id="KW-1185">Reference proteome</keyword>
<reference evidence="9 10" key="1">
    <citation type="journal article" date="2012" name="J. Bacteriol.">
        <title>Genome of Bacillus macauensis ZFHKF-1, a Long-Chain-Forming Bacterium.</title>
        <authorList>
            <person name="Cai L."/>
            <person name="Zhang T."/>
        </authorList>
    </citation>
    <scope>NUCLEOTIDE SEQUENCE [LARGE SCALE GENOMIC DNA]</scope>
    <source>
        <strain evidence="9 10">ZFHKF-1</strain>
    </source>
</reference>